<sequence>MRRLFIFTLLLTVCVNLYGQKQPEWIENPSKVYDKNIYEVGVGQGLSEKEAEDNAYSVLANIFGMKISVDTKANEKYIETSLGVEEIRSLDNSTKIEAEHNLINVKIDSRYYDSKKNRYYAIAVLNKKETVSLLNKKIKDNIKIIDSHILKAGSERDLFDKYYSLYIAYIFSEKNENFINQLAILDNSAKIEILDSYRIESIKSNMENIKRKISFGIDAFDITPNIESAIEHSISDLGFKISSNPSYIFRDKFTFDGNDTGYGMYIMNYTLILELINYNGERIASFKFRGKDGGSSEKDAKRVIMNKLAKDINLNLSSQISNYLDGKFKNIKY</sequence>
<evidence type="ECO:0000313" key="2">
    <source>
        <dbReference type="Proteomes" id="UP000310168"/>
    </source>
</evidence>
<gene>
    <name evidence="1" type="ORF">EZH24_00235</name>
</gene>
<protein>
    <recommendedName>
        <fullName evidence="3">LPP20 lipoprotein</fullName>
    </recommendedName>
</protein>
<name>A0ABY2TUE7_9SPIR</name>
<accession>A0ABY2TUE7</accession>
<dbReference type="Proteomes" id="UP000310168">
    <property type="component" value="Unassembled WGS sequence"/>
</dbReference>
<reference evidence="1 2" key="1">
    <citation type="journal article" date="2019" name="Anaerobe">
        <title>Brachyspira catarrhinii sp. nov., an anaerobic intestinal spirochaete isolated from vervet monkeys may have been misidentified as Brachyspira aalborgi in previous studies.</title>
        <authorList>
            <person name="Phillips N.D."/>
            <person name="La T."/>
            <person name="Hampson D.J."/>
        </authorList>
    </citation>
    <scope>NUCLEOTIDE SEQUENCE [LARGE SCALE GENOMIC DNA]</scope>
    <source>
        <strain evidence="1 2">Z12</strain>
    </source>
</reference>
<dbReference type="RefSeq" id="WP_137997128.1">
    <property type="nucleotide sequence ID" value="NZ_SJDU01000003.1"/>
</dbReference>
<evidence type="ECO:0008006" key="3">
    <source>
        <dbReference type="Google" id="ProtNLM"/>
    </source>
</evidence>
<proteinExistence type="predicted"/>
<keyword evidence="2" id="KW-1185">Reference proteome</keyword>
<evidence type="ECO:0000313" key="1">
    <source>
        <dbReference type="EMBL" id="TKZ36400.1"/>
    </source>
</evidence>
<dbReference type="Gene3D" id="3.10.28.20">
    <property type="entry name" value="Acetamidase/Formamidase-like domains"/>
    <property type="match status" value="1"/>
</dbReference>
<comment type="caution">
    <text evidence="1">The sequence shown here is derived from an EMBL/GenBank/DDBJ whole genome shotgun (WGS) entry which is preliminary data.</text>
</comment>
<dbReference type="EMBL" id="SJDU01000003">
    <property type="protein sequence ID" value="TKZ36400.1"/>
    <property type="molecule type" value="Genomic_DNA"/>
</dbReference>
<organism evidence="1 2">
    <name type="scientific">Brachyspira catarrhinii</name>
    <dbReference type="NCBI Taxonomy" id="2528966"/>
    <lineage>
        <taxon>Bacteria</taxon>
        <taxon>Pseudomonadati</taxon>
        <taxon>Spirochaetota</taxon>
        <taxon>Spirochaetia</taxon>
        <taxon>Brachyspirales</taxon>
        <taxon>Brachyspiraceae</taxon>
        <taxon>Brachyspira</taxon>
    </lineage>
</organism>